<comment type="similarity">
    <text evidence="2">Belongs to the ORC5 family.</text>
</comment>
<comment type="caution">
    <text evidence="12">The sequence shown here is derived from an EMBL/GenBank/DDBJ whole genome shotgun (WGS) entry which is preliminary data.</text>
</comment>
<dbReference type="STRING" id="93759.A0A1R3JZZ0"/>
<evidence type="ECO:0000256" key="8">
    <source>
        <dbReference type="SAM" id="Phobius"/>
    </source>
</evidence>
<proteinExistence type="inferred from homology"/>
<dbReference type="Pfam" id="PF13191">
    <property type="entry name" value="AAA_16"/>
    <property type="match status" value="1"/>
</dbReference>
<keyword evidence="5" id="KW-0067">ATP-binding</keyword>
<protein>
    <submittedName>
        <fullName evidence="12">Origin recognition complex, subunit 5</fullName>
    </submittedName>
</protein>
<feature type="compositionally biased region" description="Basic and acidic residues" evidence="7">
    <location>
        <begin position="727"/>
        <end position="737"/>
    </location>
</feature>
<dbReference type="InterPro" id="IPR041664">
    <property type="entry name" value="AAA_16"/>
</dbReference>
<dbReference type="PANTHER" id="PTHR12705:SF0">
    <property type="entry name" value="ORIGIN RECOGNITION COMPLEX SUBUNIT 5"/>
    <property type="match status" value="1"/>
</dbReference>
<dbReference type="AlphaFoldDB" id="A0A1R3JZZ0"/>
<dbReference type="InterPro" id="IPR027417">
    <property type="entry name" value="P-loop_NTPase"/>
</dbReference>
<feature type="domain" description="Origin recognition complex subunit 5 C-terminal" evidence="10">
    <location>
        <begin position="685"/>
        <end position="841"/>
    </location>
</feature>
<evidence type="ECO:0000259" key="9">
    <source>
        <dbReference type="Pfam" id="PF13191"/>
    </source>
</evidence>
<dbReference type="InterPro" id="IPR048866">
    <property type="entry name" value="ORC5_lid"/>
</dbReference>
<evidence type="ECO:0000313" key="12">
    <source>
        <dbReference type="EMBL" id="OMP00366.1"/>
    </source>
</evidence>
<evidence type="ECO:0000259" key="10">
    <source>
        <dbReference type="Pfam" id="PF14630"/>
    </source>
</evidence>
<keyword evidence="8" id="KW-1133">Transmembrane helix</keyword>
<feature type="domain" description="ORC5 lid" evidence="11">
    <location>
        <begin position="580"/>
        <end position="632"/>
    </location>
</feature>
<dbReference type="GO" id="GO:0005664">
    <property type="term" value="C:nuclear origin of replication recognition complex"/>
    <property type="evidence" value="ECO:0007669"/>
    <property type="project" value="TreeGrafter"/>
</dbReference>
<evidence type="ECO:0000256" key="6">
    <source>
        <dbReference type="ARBA" id="ARBA00023242"/>
    </source>
</evidence>
<name>A0A1R3JZZ0_9ROSI</name>
<keyword evidence="4" id="KW-0547">Nucleotide-binding</keyword>
<reference evidence="13" key="1">
    <citation type="submission" date="2013-09" db="EMBL/GenBank/DDBJ databases">
        <title>Corchorus olitorius genome sequencing.</title>
        <authorList>
            <person name="Alam M."/>
            <person name="Haque M.S."/>
            <person name="Islam M.S."/>
            <person name="Emdad E.M."/>
            <person name="Islam M.M."/>
            <person name="Ahmed B."/>
            <person name="Halim A."/>
            <person name="Hossen Q.M.M."/>
            <person name="Hossain M.Z."/>
            <person name="Ahmed R."/>
            <person name="Khan M.M."/>
            <person name="Islam R."/>
            <person name="Rashid M.M."/>
            <person name="Khan S.A."/>
            <person name="Rahman M.S."/>
            <person name="Alam M."/>
            <person name="Yahiya A.S."/>
            <person name="Khan M.S."/>
            <person name="Azam M.S."/>
            <person name="Haque T."/>
            <person name="Lashkar M.Z.H."/>
            <person name="Akhand A.I."/>
            <person name="Morshed G."/>
            <person name="Roy S."/>
            <person name="Uddin K.S."/>
            <person name="Rabeya T."/>
            <person name="Hossain A.S."/>
            <person name="Chowdhury A."/>
            <person name="Snigdha A.R."/>
            <person name="Mortoza M.S."/>
            <person name="Matin S.A."/>
            <person name="Hoque S.M.E."/>
            <person name="Islam M.K."/>
            <person name="Roy D.K."/>
            <person name="Haider R."/>
            <person name="Moosa M.M."/>
            <person name="Elias S.M."/>
            <person name="Hasan A.M."/>
            <person name="Jahan S."/>
            <person name="Shafiuddin M."/>
            <person name="Mahmood N."/>
            <person name="Shommy N.S."/>
        </authorList>
    </citation>
    <scope>NUCLEOTIDE SEQUENCE [LARGE SCALE GENOMIC DNA]</scope>
    <source>
        <strain evidence="13">cv. O-4</strain>
    </source>
</reference>
<keyword evidence="8" id="KW-0472">Membrane</keyword>
<dbReference type="FunFam" id="3.40.50.300:FF:002310">
    <property type="entry name" value="Origin of replication complex subunit 5"/>
    <property type="match status" value="1"/>
</dbReference>
<dbReference type="SUPFAM" id="SSF52540">
    <property type="entry name" value="P-loop containing nucleoside triphosphate hydrolases"/>
    <property type="match status" value="1"/>
</dbReference>
<dbReference type="PANTHER" id="PTHR12705">
    <property type="entry name" value="ORIGIN RECOGNITION COMPLEX SUBUNIT 5"/>
    <property type="match status" value="1"/>
</dbReference>
<feature type="transmembrane region" description="Helical" evidence="8">
    <location>
        <begin position="238"/>
        <end position="258"/>
    </location>
</feature>
<evidence type="ECO:0000256" key="3">
    <source>
        <dbReference type="ARBA" id="ARBA00022705"/>
    </source>
</evidence>
<feature type="region of interest" description="Disordered" evidence="7">
    <location>
        <begin position="717"/>
        <end position="739"/>
    </location>
</feature>
<evidence type="ECO:0000256" key="1">
    <source>
        <dbReference type="ARBA" id="ARBA00004123"/>
    </source>
</evidence>
<gene>
    <name evidence="12" type="ORF">COLO4_12725</name>
</gene>
<dbReference type="GO" id="GO:0006270">
    <property type="term" value="P:DNA replication initiation"/>
    <property type="evidence" value="ECO:0007669"/>
    <property type="project" value="TreeGrafter"/>
</dbReference>
<comment type="subcellular location">
    <subcellularLocation>
        <location evidence="1">Nucleus</location>
    </subcellularLocation>
</comment>
<evidence type="ECO:0000313" key="13">
    <source>
        <dbReference type="Proteomes" id="UP000187203"/>
    </source>
</evidence>
<keyword evidence="3" id="KW-0235">DNA replication</keyword>
<dbReference type="EMBL" id="AWUE01014941">
    <property type="protein sequence ID" value="OMP00366.1"/>
    <property type="molecule type" value="Genomic_DNA"/>
</dbReference>
<evidence type="ECO:0000256" key="5">
    <source>
        <dbReference type="ARBA" id="ARBA00022840"/>
    </source>
</evidence>
<feature type="region of interest" description="Disordered" evidence="7">
    <location>
        <begin position="27"/>
        <end position="50"/>
    </location>
</feature>
<keyword evidence="13" id="KW-1185">Reference proteome</keyword>
<dbReference type="Proteomes" id="UP000187203">
    <property type="component" value="Unassembled WGS sequence"/>
</dbReference>
<accession>A0A1R3JZZ0</accession>
<keyword evidence="8" id="KW-0812">Transmembrane</keyword>
<evidence type="ECO:0000256" key="2">
    <source>
        <dbReference type="ARBA" id="ARBA00006269"/>
    </source>
</evidence>
<dbReference type="InterPro" id="IPR047088">
    <property type="entry name" value="ORC5_C"/>
</dbReference>
<sequence length="844" mass="94788">MADNEEGEENVPRGNEWEVVSLTASAYAAAPGPKEVETKENSTDDSYEPEVAETSRALFMSGHFVFPPSEHENLPIEPLEPDDSIEHVGKDVVPESGVDEGGRSRTKGEEDWTLKGLNVHDEFPGLQFFDKKHGTEFEEGTTLQGLDLIDKDQSLYSAAAFSSFHSEEALGGSTTYGEDSIVSELVEASEQGIVFPADIPQSPKTLPDAKYDGSNLPCEAWWKRRAVSLYTHAKDANAFWSIFVAAAVMGLVIIGQHWQQERWQALQLKWQLSINNEKTGRVLGSISRLKDVIVGGHRRYSFWNASLNAKLMAREESSPVTRRTTRSYSTSNNGVESTKPTEFYKPTLLDLGFRQQPLSFEDLLSNFPGRRAQILELLRLLGPLNSPMFPILVYGGPSTGKTSVTLQVFRHLNRPFVYSSCVTCYSPRILFESILNQLLFHRKNSGNSYSSSKRCEKPSDFVNYLREALESVIENLKGNVGKSSSKSSEQPNGTMIYLVFDNLERVRKWDKSSTILPFLFNLSDILKMPEVGIIFISNTSPDTFYSNMGYMEPITLYFPDYTEDDLRQIFMANQSNRKLYSSFLDVVLRPFCRVTRRVDELSAAFSLLFKMYSEPLSDKEAALNEEMKRRLFSQLQPRIAPVLNETFQVPSQPLLKAKSIQEAMKKCSSKMPGIHEDHDKMDFHMSTSAKYLLISAFLASKNPATLDASLFDSFGGSDGRKRKRKASEKSREQKEMAEQELLMKGPGTFPLERLLAIFQCITSLAEDPFDEEGSHDLTIEGGSSGLMSDVLLQLSSLCNANFIIKGGSCPLEGSTRYRTAVSEELALKVARSLKFPLSKYLYRR</sequence>
<feature type="domain" description="Orc1-like AAA ATPase" evidence="9">
    <location>
        <begin position="366"/>
        <end position="522"/>
    </location>
</feature>
<dbReference type="Pfam" id="PF21639">
    <property type="entry name" value="ORC5_lid"/>
    <property type="match status" value="1"/>
</dbReference>
<dbReference type="Pfam" id="PF14630">
    <property type="entry name" value="ORC5_C"/>
    <property type="match status" value="1"/>
</dbReference>
<dbReference type="GO" id="GO:0003688">
    <property type="term" value="F:DNA replication origin binding"/>
    <property type="evidence" value="ECO:0007669"/>
    <property type="project" value="TreeGrafter"/>
</dbReference>
<evidence type="ECO:0000256" key="4">
    <source>
        <dbReference type="ARBA" id="ARBA00022741"/>
    </source>
</evidence>
<keyword evidence="6" id="KW-0539">Nucleus</keyword>
<dbReference type="Gene3D" id="3.40.50.300">
    <property type="entry name" value="P-loop containing nucleotide triphosphate hydrolases"/>
    <property type="match status" value="1"/>
</dbReference>
<evidence type="ECO:0000256" key="7">
    <source>
        <dbReference type="SAM" id="MobiDB-lite"/>
    </source>
</evidence>
<dbReference type="OrthoDB" id="365981at2759"/>
<organism evidence="12 13">
    <name type="scientific">Corchorus olitorius</name>
    <dbReference type="NCBI Taxonomy" id="93759"/>
    <lineage>
        <taxon>Eukaryota</taxon>
        <taxon>Viridiplantae</taxon>
        <taxon>Streptophyta</taxon>
        <taxon>Embryophyta</taxon>
        <taxon>Tracheophyta</taxon>
        <taxon>Spermatophyta</taxon>
        <taxon>Magnoliopsida</taxon>
        <taxon>eudicotyledons</taxon>
        <taxon>Gunneridae</taxon>
        <taxon>Pentapetalae</taxon>
        <taxon>rosids</taxon>
        <taxon>malvids</taxon>
        <taxon>Malvales</taxon>
        <taxon>Malvaceae</taxon>
        <taxon>Grewioideae</taxon>
        <taxon>Apeibeae</taxon>
        <taxon>Corchorus</taxon>
    </lineage>
</organism>
<evidence type="ECO:0000259" key="11">
    <source>
        <dbReference type="Pfam" id="PF21639"/>
    </source>
</evidence>
<dbReference type="InterPro" id="IPR020796">
    <property type="entry name" value="ORC5"/>
</dbReference>